<evidence type="ECO:0000256" key="5">
    <source>
        <dbReference type="PROSITE-ProRule" id="PRU01240"/>
    </source>
</evidence>
<evidence type="ECO:0000313" key="8">
    <source>
        <dbReference type="EMBL" id="SHN35325.1"/>
    </source>
</evidence>
<protein>
    <submittedName>
        <fullName evidence="8">Subtilase family protein</fullName>
    </submittedName>
</protein>
<dbReference type="PRINTS" id="PR00723">
    <property type="entry name" value="SUBTILISIN"/>
</dbReference>
<dbReference type="PANTHER" id="PTHR43806:SF11">
    <property type="entry name" value="CEREVISIN-RELATED"/>
    <property type="match status" value="1"/>
</dbReference>
<keyword evidence="4" id="KW-0720">Serine protease</keyword>
<dbReference type="PROSITE" id="PS51892">
    <property type="entry name" value="SUBTILASE"/>
    <property type="match status" value="1"/>
</dbReference>
<dbReference type="AlphaFoldDB" id="A0A9X8R0K7"/>
<dbReference type="InterPro" id="IPR000209">
    <property type="entry name" value="Peptidase_S8/S53_dom"/>
</dbReference>
<evidence type="ECO:0000256" key="1">
    <source>
        <dbReference type="ARBA" id="ARBA00011073"/>
    </source>
</evidence>
<evidence type="ECO:0000256" key="2">
    <source>
        <dbReference type="ARBA" id="ARBA00022670"/>
    </source>
</evidence>
<comment type="caution">
    <text evidence="8">The sequence shown here is derived from an EMBL/GenBank/DDBJ whole genome shotgun (WGS) entry which is preliminary data.</text>
</comment>
<feature type="compositionally biased region" description="Polar residues" evidence="6">
    <location>
        <begin position="1"/>
        <end position="11"/>
    </location>
</feature>
<feature type="domain" description="Peptidase S8/S53" evidence="7">
    <location>
        <begin position="277"/>
        <end position="508"/>
    </location>
</feature>
<evidence type="ECO:0000256" key="3">
    <source>
        <dbReference type="ARBA" id="ARBA00022801"/>
    </source>
</evidence>
<dbReference type="InterPro" id="IPR023827">
    <property type="entry name" value="Peptidase_S8_Asp-AS"/>
</dbReference>
<feature type="region of interest" description="Disordered" evidence="6">
    <location>
        <begin position="1"/>
        <end position="21"/>
    </location>
</feature>
<evidence type="ECO:0000259" key="7">
    <source>
        <dbReference type="Pfam" id="PF00082"/>
    </source>
</evidence>
<dbReference type="InterPro" id="IPR015500">
    <property type="entry name" value="Peptidase_S8_subtilisin-rel"/>
</dbReference>
<comment type="caution">
    <text evidence="5">Lacks conserved residue(s) required for the propagation of feature annotation.</text>
</comment>
<dbReference type="Gene3D" id="3.40.50.200">
    <property type="entry name" value="Peptidase S8/S53 domain"/>
    <property type="match status" value="1"/>
</dbReference>
<evidence type="ECO:0000256" key="6">
    <source>
        <dbReference type="SAM" id="MobiDB-lite"/>
    </source>
</evidence>
<organism evidence="8 9">
    <name type="scientific">Streptomyces yunnanensis</name>
    <dbReference type="NCBI Taxonomy" id="156453"/>
    <lineage>
        <taxon>Bacteria</taxon>
        <taxon>Bacillati</taxon>
        <taxon>Actinomycetota</taxon>
        <taxon>Actinomycetes</taxon>
        <taxon>Kitasatosporales</taxon>
        <taxon>Streptomycetaceae</taxon>
        <taxon>Streptomyces</taxon>
    </lineage>
</organism>
<accession>A0A9X8R0K7</accession>
<evidence type="ECO:0000256" key="4">
    <source>
        <dbReference type="ARBA" id="ARBA00022825"/>
    </source>
</evidence>
<dbReference type="GO" id="GO:0006508">
    <property type="term" value="P:proteolysis"/>
    <property type="evidence" value="ECO:0007669"/>
    <property type="project" value="UniProtKB-KW"/>
</dbReference>
<proteinExistence type="inferred from homology"/>
<dbReference type="RefSeq" id="WP_286160566.1">
    <property type="nucleotide sequence ID" value="NZ_FRBK01000056.1"/>
</dbReference>
<dbReference type="InterPro" id="IPR050131">
    <property type="entry name" value="Peptidase_S8_subtilisin-like"/>
</dbReference>
<evidence type="ECO:0000313" key="9">
    <source>
        <dbReference type="Proteomes" id="UP000184388"/>
    </source>
</evidence>
<dbReference type="GO" id="GO:0004252">
    <property type="term" value="F:serine-type endopeptidase activity"/>
    <property type="evidence" value="ECO:0007669"/>
    <property type="project" value="InterPro"/>
</dbReference>
<dbReference type="PANTHER" id="PTHR43806">
    <property type="entry name" value="PEPTIDASE S8"/>
    <property type="match status" value="1"/>
</dbReference>
<dbReference type="Pfam" id="PF00082">
    <property type="entry name" value="Peptidase_S8"/>
    <property type="match status" value="1"/>
</dbReference>
<comment type="similarity">
    <text evidence="1 5">Belongs to the peptidase S8 family.</text>
</comment>
<sequence length="560" mass="58731">MRKANNKTATTMFADPQNLEQETPYAVPAQESVHSREGDHAVEPTIGRYLIAPCPTELHRPGATDRLDAMDLLSLLEADPDVDVVEAVWPSRQDGLAGLAVPRPMCPPIAIVNMNHEYARTLGASPQIIIEPDQPLMYPSTAGVTATTDPALAVPTAESAQLTIRVRGTDGSCPPKTHVWAQGIATPIVHTVTDDDGRATLLLACDSPSTLRALYIRPTAGYWPTRLDYPNLSDDGRECLIEVRPLTDSFPGFPDKGTTTWGQHAMRVHELPPTHRGNGITIAILDSGIDAAHPDLKHALYAGKDFTHTDTPLWEYDATGNGTACAGVISAADNGTGVTGIATGTRLQALKLYPGGRTSDLLKALDWCLTHDTDLAQINLAYPMPSQLSALKIFDLHAAGVATIAPTGDTTSSLAFPAAVPGVLAITALAHIDPTCPIPHSGWPTTEPLYTPTFVPAVPGADLAAPGTNILTTAGDASYTTASGTALAAAHITALSALALAHHPTLRTQARTSTRLHQLHSVLTASGTPVLSSCPTGRGLPDAPTALALSSPSRPVNGAC</sequence>
<keyword evidence="3" id="KW-0378">Hydrolase</keyword>
<name>A0A9X8R0K7_9ACTN</name>
<reference evidence="9" key="1">
    <citation type="submission" date="2016-11" db="EMBL/GenBank/DDBJ databases">
        <authorList>
            <person name="Jaros S."/>
            <person name="Januszkiewicz K."/>
            <person name="Wedrychowicz H."/>
        </authorList>
    </citation>
    <scope>NUCLEOTIDE SEQUENCE [LARGE SCALE GENOMIC DNA]</scope>
    <source>
        <strain evidence="9">CGMCC 4.3555</strain>
    </source>
</reference>
<dbReference type="Proteomes" id="UP000184388">
    <property type="component" value="Unassembled WGS sequence"/>
</dbReference>
<dbReference type="EMBL" id="FRBK01000056">
    <property type="protein sequence ID" value="SHN35325.1"/>
    <property type="molecule type" value="Genomic_DNA"/>
</dbReference>
<gene>
    <name evidence="8" type="ORF">SAMN05216268_1562</name>
</gene>
<dbReference type="PROSITE" id="PS00136">
    <property type="entry name" value="SUBTILASE_ASP"/>
    <property type="match status" value="1"/>
</dbReference>
<dbReference type="InterPro" id="IPR036852">
    <property type="entry name" value="Peptidase_S8/S53_dom_sf"/>
</dbReference>
<keyword evidence="2" id="KW-0645">Protease</keyword>
<dbReference type="SUPFAM" id="SSF52743">
    <property type="entry name" value="Subtilisin-like"/>
    <property type="match status" value="1"/>
</dbReference>